<evidence type="ECO:0000256" key="1">
    <source>
        <dbReference type="SAM" id="MobiDB-lite"/>
    </source>
</evidence>
<protein>
    <submittedName>
        <fullName evidence="2">Uncharacterized protein</fullName>
    </submittedName>
</protein>
<evidence type="ECO:0000313" key="3">
    <source>
        <dbReference type="Proteomes" id="UP000243459"/>
    </source>
</evidence>
<dbReference type="AlphaFoldDB" id="A0A5P1F597"/>
<feature type="region of interest" description="Disordered" evidence="1">
    <location>
        <begin position="1"/>
        <end position="123"/>
    </location>
</feature>
<keyword evidence="3" id="KW-1185">Reference proteome</keyword>
<feature type="compositionally biased region" description="Pro residues" evidence="1">
    <location>
        <begin position="13"/>
        <end position="22"/>
    </location>
</feature>
<dbReference type="EMBL" id="CM007384">
    <property type="protein sequence ID" value="ONK73294.1"/>
    <property type="molecule type" value="Genomic_DNA"/>
</dbReference>
<accession>A0A5P1F597</accession>
<proteinExistence type="predicted"/>
<dbReference type="Gramene" id="ONK73294">
    <property type="protein sequence ID" value="ONK73294"/>
    <property type="gene ID" value="A4U43_C04F29430"/>
</dbReference>
<name>A0A5P1F597_ASPOF</name>
<reference evidence="3" key="1">
    <citation type="journal article" date="2017" name="Nat. Commun.">
        <title>The asparagus genome sheds light on the origin and evolution of a young Y chromosome.</title>
        <authorList>
            <person name="Harkess A."/>
            <person name="Zhou J."/>
            <person name="Xu C."/>
            <person name="Bowers J.E."/>
            <person name="Van der Hulst R."/>
            <person name="Ayyampalayam S."/>
            <person name="Mercati F."/>
            <person name="Riccardi P."/>
            <person name="McKain M.R."/>
            <person name="Kakrana A."/>
            <person name="Tang H."/>
            <person name="Ray J."/>
            <person name="Groenendijk J."/>
            <person name="Arikit S."/>
            <person name="Mathioni S.M."/>
            <person name="Nakano M."/>
            <person name="Shan H."/>
            <person name="Telgmann-Rauber A."/>
            <person name="Kanno A."/>
            <person name="Yue Z."/>
            <person name="Chen H."/>
            <person name="Li W."/>
            <person name="Chen Y."/>
            <person name="Xu X."/>
            <person name="Zhang Y."/>
            <person name="Luo S."/>
            <person name="Chen H."/>
            <person name="Gao J."/>
            <person name="Mao Z."/>
            <person name="Pires J.C."/>
            <person name="Luo M."/>
            <person name="Kudrna D."/>
            <person name="Wing R.A."/>
            <person name="Meyers B.C."/>
            <person name="Yi K."/>
            <person name="Kong H."/>
            <person name="Lavrijsen P."/>
            <person name="Sunseri F."/>
            <person name="Falavigna A."/>
            <person name="Ye Y."/>
            <person name="Leebens-Mack J.H."/>
            <person name="Chen G."/>
        </authorList>
    </citation>
    <scope>NUCLEOTIDE SEQUENCE [LARGE SCALE GENOMIC DNA]</scope>
    <source>
        <strain evidence="3">cv. DH0086</strain>
    </source>
</reference>
<dbReference type="Proteomes" id="UP000243459">
    <property type="component" value="Chromosome 4"/>
</dbReference>
<evidence type="ECO:0000313" key="2">
    <source>
        <dbReference type="EMBL" id="ONK73294.1"/>
    </source>
</evidence>
<gene>
    <name evidence="2" type="ORF">A4U43_C04F29430</name>
</gene>
<organism evidence="2 3">
    <name type="scientific">Asparagus officinalis</name>
    <name type="common">Garden asparagus</name>
    <dbReference type="NCBI Taxonomy" id="4686"/>
    <lineage>
        <taxon>Eukaryota</taxon>
        <taxon>Viridiplantae</taxon>
        <taxon>Streptophyta</taxon>
        <taxon>Embryophyta</taxon>
        <taxon>Tracheophyta</taxon>
        <taxon>Spermatophyta</taxon>
        <taxon>Magnoliopsida</taxon>
        <taxon>Liliopsida</taxon>
        <taxon>Asparagales</taxon>
        <taxon>Asparagaceae</taxon>
        <taxon>Asparagoideae</taxon>
        <taxon>Asparagus</taxon>
    </lineage>
</organism>
<sequence>MRRRLNLAGKTPPSSPPGPPSSAPGNVSIHLLPPARRSSRRSRYHPNTAAPTSAPSRPIGIRASPDRHRPPSSPPFVAAQLPPLSNTLVRRRGYGAGARPSFGSSESRRPGRYGGTCTLPVRR</sequence>